<dbReference type="AlphaFoldDB" id="E3LXZ9"/>
<feature type="region of interest" description="Disordered" evidence="6">
    <location>
        <begin position="755"/>
        <end position="785"/>
    </location>
</feature>
<dbReference type="PANTHER" id="PTHR13316">
    <property type="entry name" value="ZINC FINGER, CCHC DOMAIN CONTAINING 8"/>
    <property type="match status" value="1"/>
</dbReference>
<evidence type="ECO:0000259" key="7">
    <source>
        <dbReference type="SMART" id="SM00581"/>
    </source>
</evidence>
<keyword evidence="3" id="KW-0863">Zinc-finger</keyword>
<feature type="compositionally biased region" description="Polar residues" evidence="6">
    <location>
        <begin position="767"/>
        <end position="782"/>
    </location>
</feature>
<protein>
    <recommendedName>
        <fullName evidence="7">PSP proline-rich domain-containing protein</fullName>
    </recommendedName>
</protein>
<proteinExistence type="predicted"/>
<feature type="compositionally biased region" description="Basic and acidic residues" evidence="6">
    <location>
        <begin position="984"/>
        <end position="1019"/>
    </location>
</feature>
<dbReference type="STRING" id="31234.E3LXZ9"/>
<evidence type="ECO:0000313" key="8">
    <source>
        <dbReference type="EMBL" id="EFO84834.1"/>
    </source>
</evidence>
<feature type="domain" description="PSP proline-rich" evidence="7">
    <location>
        <begin position="864"/>
        <end position="921"/>
    </location>
</feature>
<gene>
    <name evidence="8" type="ORF">CRE_03943</name>
</gene>
<name>E3LXZ9_CAERE</name>
<dbReference type="HOGENOM" id="CLU_276967_0_0_1"/>
<comment type="subcellular location">
    <subcellularLocation>
        <location evidence="1">Nucleus</location>
    </subcellularLocation>
</comment>
<keyword evidence="4" id="KW-0862">Zinc</keyword>
<dbReference type="EMBL" id="DS268418">
    <property type="protein sequence ID" value="EFO84834.1"/>
    <property type="molecule type" value="Genomic_DNA"/>
</dbReference>
<accession>E3LXZ9</accession>
<dbReference type="GO" id="GO:0003723">
    <property type="term" value="F:RNA binding"/>
    <property type="evidence" value="ECO:0007669"/>
    <property type="project" value="TreeGrafter"/>
</dbReference>
<evidence type="ECO:0000256" key="1">
    <source>
        <dbReference type="ARBA" id="ARBA00004123"/>
    </source>
</evidence>
<dbReference type="Proteomes" id="UP000008281">
    <property type="component" value="Unassembled WGS sequence"/>
</dbReference>
<evidence type="ECO:0000256" key="5">
    <source>
        <dbReference type="ARBA" id="ARBA00023242"/>
    </source>
</evidence>
<keyword evidence="9" id="KW-1185">Reference proteome</keyword>
<evidence type="ECO:0000256" key="4">
    <source>
        <dbReference type="ARBA" id="ARBA00022833"/>
    </source>
</evidence>
<dbReference type="SMART" id="SM00581">
    <property type="entry name" value="PSP"/>
    <property type="match status" value="1"/>
</dbReference>
<dbReference type="OrthoDB" id="5817237at2759"/>
<dbReference type="eggNOG" id="KOG2673">
    <property type="taxonomic scope" value="Eukaryota"/>
</dbReference>
<evidence type="ECO:0000256" key="3">
    <source>
        <dbReference type="ARBA" id="ARBA00022771"/>
    </source>
</evidence>
<dbReference type="InterPro" id="IPR006568">
    <property type="entry name" value="PSP_pro-rich"/>
</dbReference>
<feature type="compositionally biased region" description="Basic and acidic residues" evidence="6">
    <location>
        <begin position="755"/>
        <end position="766"/>
    </location>
</feature>
<evidence type="ECO:0000313" key="9">
    <source>
        <dbReference type="Proteomes" id="UP000008281"/>
    </source>
</evidence>
<dbReference type="GO" id="GO:0071013">
    <property type="term" value="C:catalytic step 2 spliceosome"/>
    <property type="evidence" value="ECO:0007669"/>
    <property type="project" value="TreeGrafter"/>
</dbReference>
<dbReference type="InParanoid" id="E3LXZ9"/>
<organism evidence="9">
    <name type="scientific">Caenorhabditis remanei</name>
    <name type="common">Caenorhabditis vulgaris</name>
    <dbReference type="NCBI Taxonomy" id="31234"/>
    <lineage>
        <taxon>Eukaryota</taxon>
        <taxon>Metazoa</taxon>
        <taxon>Ecdysozoa</taxon>
        <taxon>Nematoda</taxon>
        <taxon>Chromadorea</taxon>
        <taxon>Rhabditida</taxon>
        <taxon>Rhabditina</taxon>
        <taxon>Rhabditomorpha</taxon>
        <taxon>Rhabditoidea</taxon>
        <taxon>Rhabditidae</taxon>
        <taxon>Peloderinae</taxon>
        <taxon>Caenorhabditis</taxon>
    </lineage>
</organism>
<keyword evidence="2" id="KW-0479">Metal-binding</keyword>
<reference evidence="8" key="1">
    <citation type="submission" date="2007-07" db="EMBL/GenBank/DDBJ databases">
        <title>PCAP assembly of the Caenorhabditis remanei genome.</title>
        <authorList>
            <consortium name="The Caenorhabditis remanei Sequencing Consortium"/>
            <person name="Wilson R.K."/>
        </authorList>
    </citation>
    <scope>NUCLEOTIDE SEQUENCE [LARGE SCALE GENOMIC DNA]</scope>
    <source>
        <strain evidence="8">PB4641</strain>
    </source>
</reference>
<dbReference type="GO" id="GO:0008270">
    <property type="term" value="F:zinc ion binding"/>
    <property type="evidence" value="ECO:0007669"/>
    <property type="project" value="UniProtKB-KW"/>
</dbReference>
<feature type="compositionally biased region" description="Basic and acidic residues" evidence="6">
    <location>
        <begin position="1029"/>
        <end position="1044"/>
    </location>
</feature>
<evidence type="ECO:0000256" key="6">
    <source>
        <dbReference type="SAM" id="MobiDB-lite"/>
    </source>
</evidence>
<keyword evidence="5" id="KW-0539">Nucleus</keyword>
<evidence type="ECO:0000256" key="2">
    <source>
        <dbReference type="ARBA" id="ARBA00022723"/>
    </source>
</evidence>
<sequence length="1147" mass="132172">MLGTLSREIHEENYASTLAVLKIMKNSTGSEDKINGTIDNLYKILLLQTLKVASVKKMDPHIMLEWLDAGDRLFCNSIPRENYAILKLYFLCQNRKLKLECFSCGCVQKYFIKLYTEDENTRLIAALNSLITSKSMNLNPIIERIYNSLPKISSIDYFEYYTELLGELENCSVIDGADSNMKLKRLIQLIGILCELRQADVPKACSNLYALIRLSKYDEIKRDLIIPIILRNKLLPKIFDSIMSSGCNTTLLSDRNSVQKMAELVKNEKYSYAKQASALFSPLQLLNQIYSEFDAWESSSITSLIKNRLNELKMESSEATISFFYFISLIYRNEPSLVDNLVDYLKLQFQNSTTISVKVTILYILEVIEILAGPNSSFHPYIKENNPKTGLILDSELEIVLDYIQGFSSLEIHRFLQKRKFSDDEHSMLMKQLKNLKIYVNNDEFWKVLLKKVDGDSVIFIENQLRILMNRQNQKSINQRIEQIFVRILPKETMDFQKDIENIEMLLLKFPQVLLNLSDSDYKLLPPTTTISLASTLIFGFAAVLEGNESKITTLFRRLHSKLNPTSPISDQEPLEIIEDIAEKIRSKQLSGDLKIGFLKEVYSMKPENATKKERIAQVSSILFEKLAGVFQKLGDANGNSPFCQLATIIDEFVKKTGEVVPNYQIRRSVCERAMEGFAIGAEKWNWLFLRRKILAVLSSAEQDHELMERLMRILNKNEMSEDGELKDSPNTESLNDDLFTIDRNHSGIIPNEDIHDLEVGDEHSNTPDGTSKTAEGESTPSEWMKQMRKRMLEPADAVTGESPEPKRRRVNLCFNCRGEHSISQCPEPKDFQAIRKNKQEFLNDKQQSAGNGGRISKITSEKEEKFKPGRLSQKLRDALNLGPDDIPEWVYRMRRMGFHRGYPPGYLRKSLKKEFETLKIFSEDSKKSDEIDDEKLPAPSVQTEKVHFYMGFNKSYRALRDRENGKFEVPPFDVFCEMLQTEVSRDHEHSEKSRLRENSLRRSELQKKREEEKLKGSQEEEDDDDGFVVDRKKTEDSEEKGDAVDISDEEEETREKTPVRDEKMVRLVVFRKKPQFFQGESIHQLIGTPIISRRDANGSWISETTPSLEAFAVGIVPFEAKEEEQKRGIFKKIMSKLRGKTEGEEK</sequence>
<feature type="region of interest" description="Disordered" evidence="6">
    <location>
        <begin position="984"/>
        <end position="1058"/>
    </location>
</feature>
<dbReference type="FunCoup" id="E3LXZ9">
    <property type="interactions" value="1267"/>
</dbReference>
<dbReference type="Pfam" id="PF04046">
    <property type="entry name" value="PSP"/>
    <property type="match status" value="1"/>
</dbReference>
<dbReference type="InterPro" id="IPR052115">
    <property type="entry name" value="NEXT_complex_subunit_ZCCHC8"/>
</dbReference>
<dbReference type="PANTHER" id="PTHR13316:SF0">
    <property type="entry name" value="ZINC FINGER CCHC DOMAIN-CONTAINING PROTEIN 8"/>
    <property type="match status" value="1"/>
</dbReference>